<evidence type="ECO:0000259" key="3">
    <source>
        <dbReference type="PROSITE" id="PS51782"/>
    </source>
</evidence>
<evidence type="ECO:0000256" key="1">
    <source>
        <dbReference type="SAM" id="MobiDB-lite"/>
    </source>
</evidence>
<reference evidence="4 5" key="1">
    <citation type="submission" date="2016-10" db="EMBL/GenBank/DDBJ databases">
        <authorList>
            <person name="de Groot N.N."/>
        </authorList>
    </citation>
    <scope>NUCLEOTIDE SEQUENCE [LARGE SCALE GENOMIC DNA]</scope>
    <source>
        <strain evidence="4 5">DSM 21741</strain>
    </source>
</reference>
<dbReference type="PANTHER" id="PTHR34700:SF4">
    <property type="entry name" value="PHAGE-LIKE ELEMENT PBSX PROTEIN XKDP"/>
    <property type="match status" value="1"/>
</dbReference>
<keyword evidence="5" id="KW-1185">Reference proteome</keyword>
<feature type="transmembrane region" description="Helical" evidence="2">
    <location>
        <begin position="50"/>
        <end position="74"/>
    </location>
</feature>
<feature type="transmembrane region" description="Helical" evidence="2">
    <location>
        <begin position="95"/>
        <end position="117"/>
    </location>
</feature>
<dbReference type="PANTHER" id="PTHR34700">
    <property type="entry name" value="POTASSIUM BINDING PROTEIN KBP"/>
    <property type="match status" value="1"/>
</dbReference>
<dbReference type="InterPro" id="IPR005158">
    <property type="entry name" value="BTAD"/>
</dbReference>
<evidence type="ECO:0000313" key="4">
    <source>
        <dbReference type="EMBL" id="SDT41456.1"/>
    </source>
</evidence>
<dbReference type="Gene3D" id="3.10.350.10">
    <property type="entry name" value="LysM domain"/>
    <property type="match status" value="2"/>
</dbReference>
<dbReference type="Pfam" id="PF01476">
    <property type="entry name" value="LysM"/>
    <property type="match status" value="2"/>
</dbReference>
<sequence>MTRWLRGVGALLLLLALLGGVPLLLLAVGARWPTTWSPRVLLQPDDGTVLLALITAAAWSAWAVLVVSVLAELLTVATRARVRIRLPGLAGPQRLVAGLVVAVLALAAAPAVPHVGLPPPAAEAQPRPAPAPPAVGPRAAGPTATRAADPPVDPSTVVHEVQRGDDLWTLAERYYGQGRDWRRIAAANPDRLTGGPDRLEVGWRLQVPGALPVVTAAAGTPETVTVRAGDTLSALAEQELGDDRRWPELFDANRAVLDDPDELDVGTRLVLPLEGGPGVTRPEPEPEEPAVAPAHPRPLPPAADGAPPAAPTTRPAPAPPTPEAPTAETPTPETPTPETAVEAALPLAAVGGLLAAGLLAGLAARRRRQLAARPVGRRIVHPDPATVPLEAALGRTQRPLTLRTLDQALRAVAAGCRDRRLPLPALQLVLLAPDRIELRLAAPAPHAPVGFEVAGAADVWVLDRPGADHLAAVPASDELLRPWPTLVTLGRDAENRTVLADLESLRLLQLVDQPAAARAVLAALAVELSFSPWAEEMRLTLLGRDARLPDALGAHTVEQTVDVDGLLDRLERRAAVQRRHQPQAVLGQHRLDPDLAEPWAPEVVLVDHPLTAAQTDRLRSLVGDQPHVTTAVVVVGDVDAPWRLGAGDRAGGAATTSRLEPAGLDLVPQALSGAETDGVLELVAATGRTSTGPAPWWNVEVAEPEPPPDNVTYLGRRFGGWSAETRGEGDEVAAIRTATALAADARVDHPTLLVLGPVELLGATGTPPPRAARQCLEYCGWLLEHPGRTARDMASALAVAEGTRRSNVSRLRSWLGADAAGEPYLPDAYTGRIALHPAVSSDWQQVQILTAGGVDRAGDEALRAVLQLLRGAPLADAAPGQWHWAEELRTDLISCVRDVGVELAGRALEAGDVGLARWAAARALAAAPGDELLLAARIRTEHRAGNGAETERLTLQLAGQARRLGVDLDPATVTLLQEVVEGQVRARMA</sequence>
<proteinExistence type="predicted"/>
<keyword evidence="2" id="KW-0472">Membrane</keyword>
<dbReference type="OrthoDB" id="8444614at2"/>
<feature type="compositionally biased region" description="Pro residues" evidence="1">
    <location>
        <begin position="308"/>
        <end position="323"/>
    </location>
</feature>
<gene>
    <name evidence="4" type="ORF">SAMN04488543_4247</name>
</gene>
<feature type="compositionally biased region" description="Low complexity" evidence="1">
    <location>
        <begin position="136"/>
        <end position="148"/>
    </location>
</feature>
<dbReference type="STRING" id="546871.SAMN04488543_4247"/>
<organism evidence="4 5">
    <name type="scientific">Friedmanniella luteola</name>
    <dbReference type="NCBI Taxonomy" id="546871"/>
    <lineage>
        <taxon>Bacteria</taxon>
        <taxon>Bacillati</taxon>
        <taxon>Actinomycetota</taxon>
        <taxon>Actinomycetes</taxon>
        <taxon>Propionibacteriales</taxon>
        <taxon>Nocardioidaceae</taxon>
        <taxon>Friedmanniella</taxon>
    </lineage>
</organism>
<dbReference type="SUPFAM" id="SSF54106">
    <property type="entry name" value="LysM domain"/>
    <property type="match status" value="1"/>
</dbReference>
<dbReference type="InterPro" id="IPR018392">
    <property type="entry name" value="LysM"/>
</dbReference>
<dbReference type="InterPro" id="IPR036779">
    <property type="entry name" value="LysM_dom_sf"/>
</dbReference>
<protein>
    <submittedName>
        <fullName evidence="4">Nucleoid-associated protein YgaU, contains BON and LysM domains</fullName>
    </submittedName>
</protein>
<feature type="compositionally biased region" description="Low complexity" evidence="1">
    <location>
        <begin position="324"/>
        <end position="338"/>
    </location>
</feature>
<feature type="compositionally biased region" description="Pro residues" evidence="1">
    <location>
        <begin position="119"/>
        <end position="135"/>
    </location>
</feature>
<accession>A0A1H2A7K1</accession>
<keyword evidence="2" id="KW-0812">Transmembrane</keyword>
<dbReference type="SMART" id="SM00257">
    <property type="entry name" value="LysM"/>
    <property type="match status" value="2"/>
</dbReference>
<name>A0A1H2A7K1_9ACTN</name>
<feature type="domain" description="LysM" evidence="3">
    <location>
        <begin position="157"/>
        <end position="207"/>
    </location>
</feature>
<dbReference type="AlphaFoldDB" id="A0A1H2A7K1"/>
<dbReference type="CDD" id="cd00118">
    <property type="entry name" value="LysM"/>
    <property type="match status" value="1"/>
</dbReference>
<dbReference type="Proteomes" id="UP000199092">
    <property type="component" value="Chromosome I"/>
</dbReference>
<dbReference type="RefSeq" id="WP_091415925.1">
    <property type="nucleotide sequence ID" value="NZ_LT629749.1"/>
</dbReference>
<dbReference type="PROSITE" id="PS51782">
    <property type="entry name" value="LYSM"/>
    <property type="match status" value="2"/>
</dbReference>
<feature type="domain" description="LysM" evidence="3">
    <location>
        <begin position="222"/>
        <end position="271"/>
    </location>
</feature>
<dbReference type="EMBL" id="LT629749">
    <property type="protein sequence ID" value="SDT41456.1"/>
    <property type="molecule type" value="Genomic_DNA"/>
</dbReference>
<feature type="region of interest" description="Disordered" evidence="1">
    <location>
        <begin position="119"/>
        <end position="157"/>
    </location>
</feature>
<keyword evidence="2" id="KW-1133">Transmembrane helix</keyword>
<feature type="region of interest" description="Disordered" evidence="1">
    <location>
        <begin position="271"/>
        <end position="338"/>
    </location>
</feature>
<dbReference type="InterPro" id="IPR052196">
    <property type="entry name" value="Bact_Kbp"/>
</dbReference>
<evidence type="ECO:0000313" key="5">
    <source>
        <dbReference type="Proteomes" id="UP000199092"/>
    </source>
</evidence>
<evidence type="ECO:0000256" key="2">
    <source>
        <dbReference type="SAM" id="Phobius"/>
    </source>
</evidence>
<dbReference type="SMART" id="SM01043">
    <property type="entry name" value="BTAD"/>
    <property type="match status" value="1"/>
</dbReference>